<reference evidence="1 2" key="1">
    <citation type="submission" date="2018-12" db="EMBL/GenBank/DDBJ databases">
        <authorList>
            <person name="Li A."/>
            <person name="Zhang M."/>
            <person name="Zhu H."/>
        </authorList>
    </citation>
    <scope>NUCLEOTIDE SEQUENCE [LARGE SCALE GENOMIC DNA]</scope>
    <source>
        <strain evidence="1 2">R04H25</strain>
    </source>
</reference>
<dbReference type="EMBL" id="RSFE01000006">
    <property type="protein sequence ID" value="RWU09337.1"/>
    <property type="molecule type" value="Genomic_DNA"/>
</dbReference>
<comment type="caution">
    <text evidence="1">The sequence shown here is derived from an EMBL/GenBank/DDBJ whole genome shotgun (WGS) entry which is preliminary data.</text>
</comment>
<dbReference type="RefSeq" id="WP_128352675.1">
    <property type="nucleotide sequence ID" value="NZ_RSFE01000006.1"/>
</dbReference>
<name>A0A443YYX8_9GAMM</name>
<dbReference type="AlphaFoldDB" id="A0A443YYX8"/>
<evidence type="ECO:0008006" key="3">
    <source>
        <dbReference type="Google" id="ProtNLM"/>
    </source>
</evidence>
<sequence>MFIDDVKLSAFLDNELEPNEAEAIRQQLEHDDALAERLSALAMVDLQVGERLDAQLQQPIPARIYALLEEPAEATNVVSMGRWQQLRNALKDHVAIAAGVALIVGFGVGQWLPGSVPSAVNHDVSLALETQPSGMPYQLDADTTLTAQLTFKDAQGDYCRQYQLARAEQTTVAIQCRRSEEWHEVASVSMVTQANNATYQTASGQHVLDPLLDQMMRSAPLTPAQEKEKLMAAWKD</sequence>
<accession>A0A443YYX8</accession>
<dbReference type="OrthoDB" id="5588054at2"/>
<evidence type="ECO:0000313" key="1">
    <source>
        <dbReference type="EMBL" id="RWU09337.1"/>
    </source>
</evidence>
<gene>
    <name evidence="1" type="ORF">EGC76_09075</name>
</gene>
<organism evidence="1 2">
    <name type="scientific">Pseudidiomarina gelatinasegens</name>
    <dbReference type="NCBI Taxonomy" id="2487740"/>
    <lineage>
        <taxon>Bacteria</taxon>
        <taxon>Pseudomonadati</taxon>
        <taxon>Pseudomonadota</taxon>
        <taxon>Gammaproteobacteria</taxon>
        <taxon>Alteromonadales</taxon>
        <taxon>Idiomarinaceae</taxon>
        <taxon>Pseudidiomarina</taxon>
    </lineage>
</organism>
<dbReference type="Proteomes" id="UP000288789">
    <property type="component" value="Unassembled WGS sequence"/>
</dbReference>
<keyword evidence="2" id="KW-1185">Reference proteome</keyword>
<protein>
    <recommendedName>
        <fullName evidence="3">Anti-sigma factor</fullName>
    </recommendedName>
</protein>
<evidence type="ECO:0000313" key="2">
    <source>
        <dbReference type="Proteomes" id="UP000288789"/>
    </source>
</evidence>
<proteinExistence type="predicted"/>